<accession>A0A0G4NX18</accession>
<dbReference type="InterPro" id="IPR036291">
    <property type="entry name" value="NAD(P)-bd_dom_sf"/>
</dbReference>
<dbReference type="SUPFAM" id="SSF51735">
    <property type="entry name" value="NAD(P)-binding Rossmann-fold domains"/>
    <property type="match status" value="1"/>
</dbReference>
<dbReference type="Pfam" id="PF05368">
    <property type="entry name" value="NmrA"/>
    <property type="match status" value="1"/>
</dbReference>
<reference evidence="4 5" key="1">
    <citation type="journal article" date="2014" name="Nat. Commun.">
        <title>Multiple recent horizontal transfers of a large genomic region in cheese making fungi.</title>
        <authorList>
            <person name="Cheeseman K."/>
            <person name="Ropars J."/>
            <person name="Renault P."/>
            <person name="Dupont J."/>
            <person name="Gouzy J."/>
            <person name="Branca A."/>
            <person name="Abraham A.L."/>
            <person name="Ceppi M."/>
            <person name="Conseiller E."/>
            <person name="Debuchy R."/>
            <person name="Malagnac F."/>
            <person name="Goarin A."/>
            <person name="Silar P."/>
            <person name="Lacoste S."/>
            <person name="Sallet E."/>
            <person name="Bensimon A."/>
            <person name="Giraud T."/>
            <person name="Brygoo Y."/>
        </authorList>
    </citation>
    <scope>NUCLEOTIDE SEQUENCE [LARGE SCALE GENOMIC DNA]</scope>
    <source>
        <strain evidence="5">FM 013</strain>
    </source>
</reference>
<dbReference type="Proteomes" id="UP000053732">
    <property type="component" value="Unassembled WGS sequence"/>
</dbReference>
<organism evidence="4 5">
    <name type="scientific">Penicillium camemberti (strain FM 013)</name>
    <dbReference type="NCBI Taxonomy" id="1429867"/>
    <lineage>
        <taxon>Eukaryota</taxon>
        <taxon>Fungi</taxon>
        <taxon>Dikarya</taxon>
        <taxon>Ascomycota</taxon>
        <taxon>Pezizomycotina</taxon>
        <taxon>Eurotiomycetes</taxon>
        <taxon>Eurotiomycetidae</taxon>
        <taxon>Eurotiales</taxon>
        <taxon>Aspergillaceae</taxon>
        <taxon>Penicillium</taxon>
    </lineage>
</organism>
<dbReference type="STRING" id="1429867.A0A0G4NX18"/>
<evidence type="ECO:0000256" key="1">
    <source>
        <dbReference type="ARBA" id="ARBA00006328"/>
    </source>
</evidence>
<dbReference type="Gene3D" id="3.40.50.720">
    <property type="entry name" value="NAD(P)-binding Rossmann-like Domain"/>
    <property type="match status" value="1"/>
</dbReference>
<gene>
    <name evidence="4" type="ORF">PCAMFM013_S002g000354</name>
</gene>
<evidence type="ECO:0000313" key="5">
    <source>
        <dbReference type="Proteomes" id="UP000053732"/>
    </source>
</evidence>
<dbReference type="EMBL" id="HG793135">
    <property type="protein sequence ID" value="CRL18484.1"/>
    <property type="molecule type" value="Genomic_DNA"/>
</dbReference>
<dbReference type="PANTHER" id="PTHR42748:SF28">
    <property type="entry name" value="NMRA-LIKE DOMAIN-CONTAINING PROTEIN"/>
    <property type="match status" value="1"/>
</dbReference>
<keyword evidence="2" id="KW-0521">NADP</keyword>
<evidence type="ECO:0000256" key="2">
    <source>
        <dbReference type="ARBA" id="ARBA00022857"/>
    </source>
</evidence>
<name>A0A0G4NX18_PENC3</name>
<keyword evidence="5" id="KW-1185">Reference proteome</keyword>
<dbReference type="AlphaFoldDB" id="A0A0G4NX18"/>
<proteinExistence type="inferred from homology"/>
<dbReference type="InterPro" id="IPR051164">
    <property type="entry name" value="NmrA-like_oxidored"/>
</dbReference>
<dbReference type="GO" id="GO:0005634">
    <property type="term" value="C:nucleus"/>
    <property type="evidence" value="ECO:0007669"/>
    <property type="project" value="TreeGrafter"/>
</dbReference>
<protein>
    <submittedName>
        <fullName evidence="4">NAD(P)-binding domain</fullName>
    </submittedName>
</protein>
<evidence type="ECO:0000313" key="4">
    <source>
        <dbReference type="EMBL" id="CRL18484.1"/>
    </source>
</evidence>
<dbReference type="InterPro" id="IPR008030">
    <property type="entry name" value="NmrA-like"/>
</dbReference>
<dbReference type="PANTHER" id="PTHR42748">
    <property type="entry name" value="NITROGEN METABOLITE REPRESSION PROTEIN NMRA FAMILY MEMBER"/>
    <property type="match status" value="1"/>
</dbReference>
<feature type="domain" description="NmrA-like" evidence="3">
    <location>
        <begin position="2"/>
        <end position="124"/>
    </location>
</feature>
<sequence length="129" mass="13722">MSKLAVVVGATGTQGGSVVQAFLESGRYQVRGLTRNTNGIKARELGAQGVEVVRADLNDVESLISAFKDASVIYGVTDFFAPFITNGTQADKAQEAEEAQGRNIVQAAACTPTLEHFIWSTMPDTNLNT</sequence>
<evidence type="ECO:0000259" key="3">
    <source>
        <dbReference type="Pfam" id="PF05368"/>
    </source>
</evidence>
<comment type="similarity">
    <text evidence="1">Belongs to the NmrA-type oxidoreductase family.</text>
</comment>